<dbReference type="AlphaFoldDB" id="A0A7W2ADM1"/>
<comment type="caution">
    <text evidence="3">The sequence shown here is derived from an EMBL/GenBank/DDBJ whole genome shotgun (WGS) entry which is preliminary data.</text>
</comment>
<sequence>MNQIADNPYAAPEAELEVPKAAGDLSVFKRFTTWGVFALLIVTFGIYGIYWLYTRTNRLNQISDDPISAGFMNITTGCYIGSVIFPFLLMPLPYELMSVLSLLSPVLSLAGMILMVVWVFKFRNRLNRVTQSKGKPTWCGPILTFFFNVLYLNYKVNQNIDMRG</sequence>
<evidence type="ECO:0000313" key="3">
    <source>
        <dbReference type="EMBL" id="MBA4503353.1"/>
    </source>
</evidence>
<keyword evidence="4" id="KW-1185">Reference proteome</keyword>
<organism evidence="3 4">
    <name type="scientific">Marinobacterium marinum</name>
    <dbReference type="NCBI Taxonomy" id="2756129"/>
    <lineage>
        <taxon>Bacteria</taxon>
        <taxon>Pseudomonadati</taxon>
        <taxon>Pseudomonadota</taxon>
        <taxon>Gammaproteobacteria</taxon>
        <taxon>Oceanospirillales</taxon>
        <taxon>Oceanospirillaceae</taxon>
        <taxon>Marinobacterium</taxon>
    </lineage>
</organism>
<feature type="transmembrane region" description="Helical" evidence="1">
    <location>
        <begin position="74"/>
        <end position="94"/>
    </location>
</feature>
<feature type="domain" description="DUF4234" evidence="2">
    <location>
        <begin position="33"/>
        <end position="127"/>
    </location>
</feature>
<evidence type="ECO:0000256" key="1">
    <source>
        <dbReference type="SAM" id="Phobius"/>
    </source>
</evidence>
<proteinExistence type="predicted"/>
<feature type="transmembrane region" description="Helical" evidence="1">
    <location>
        <begin position="100"/>
        <end position="120"/>
    </location>
</feature>
<evidence type="ECO:0000313" key="4">
    <source>
        <dbReference type="Proteomes" id="UP000538931"/>
    </source>
</evidence>
<dbReference type="InterPro" id="IPR025328">
    <property type="entry name" value="DUF4234"/>
</dbReference>
<accession>A0A7W2ADM1</accession>
<evidence type="ECO:0000259" key="2">
    <source>
        <dbReference type="Pfam" id="PF14018"/>
    </source>
</evidence>
<dbReference type="Proteomes" id="UP000538931">
    <property type="component" value="Unassembled WGS sequence"/>
</dbReference>
<gene>
    <name evidence="3" type="ORF">H1S06_13420</name>
</gene>
<dbReference type="RefSeq" id="WP_181741062.1">
    <property type="nucleotide sequence ID" value="NZ_JACEMT010000053.1"/>
</dbReference>
<protein>
    <submittedName>
        <fullName evidence="3">DUF4234 domain-containing protein</fullName>
    </submittedName>
</protein>
<dbReference type="Pfam" id="PF14018">
    <property type="entry name" value="DUF4234"/>
    <property type="match status" value="1"/>
</dbReference>
<feature type="transmembrane region" description="Helical" evidence="1">
    <location>
        <begin position="34"/>
        <end position="53"/>
    </location>
</feature>
<keyword evidence="1" id="KW-0812">Transmembrane</keyword>
<name>A0A7W2ADM1_9GAMM</name>
<keyword evidence="1" id="KW-0472">Membrane</keyword>
<keyword evidence="1" id="KW-1133">Transmembrane helix</keyword>
<reference evidence="3 4" key="1">
    <citation type="submission" date="2020-07" db="EMBL/GenBank/DDBJ databases">
        <title>Bacterium isolated from marien macroalgae.</title>
        <authorList>
            <person name="Zhu K."/>
            <person name="Lu D."/>
            <person name="Du Z."/>
        </authorList>
    </citation>
    <scope>NUCLEOTIDE SEQUENCE [LARGE SCALE GENOMIC DNA]</scope>
    <source>
        <strain evidence="3 4">3-1745</strain>
    </source>
</reference>
<dbReference type="EMBL" id="JACEMT010000053">
    <property type="protein sequence ID" value="MBA4503353.1"/>
    <property type="molecule type" value="Genomic_DNA"/>
</dbReference>